<proteinExistence type="inferred from homology"/>
<comment type="similarity">
    <text evidence="5">Belongs to the alanine racemase family.</text>
</comment>
<dbReference type="Pfam" id="PF01168">
    <property type="entry name" value="Ala_racemase_N"/>
    <property type="match status" value="1"/>
</dbReference>
<dbReference type="GO" id="GO:0008784">
    <property type="term" value="F:alanine racemase activity"/>
    <property type="evidence" value="ECO:0007669"/>
    <property type="project" value="UniProtKB-UniRule"/>
</dbReference>
<evidence type="ECO:0000256" key="4">
    <source>
        <dbReference type="ARBA" id="ARBA00023235"/>
    </source>
</evidence>
<dbReference type="SUPFAM" id="SSF50621">
    <property type="entry name" value="Alanine racemase C-terminal domain-like"/>
    <property type="match status" value="1"/>
</dbReference>
<dbReference type="InterPro" id="IPR000821">
    <property type="entry name" value="Ala_racemase"/>
</dbReference>
<dbReference type="AlphaFoldDB" id="A0A157RIE6"/>
<dbReference type="EMBL" id="FKBS01000029">
    <property type="protein sequence ID" value="SAI57771.1"/>
    <property type="molecule type" value="Genomic_DNA"/>
</dbReference>
<comment type="pathway">
    <text evidence="5">Amino-acid biosynthesis; D-alanine biosynthesis; D-alanine from L-alanine: step 1/1.</text>
</comment>
<dbReference type="RefSeq" id="WP_066420431.1">
    <property type="nucleotide sequence ID" value="NZ_FKBS01000029.1"/>
</dbReference>
<evidence type="ECO:0000256" key="5">
    <source>
        <dbReference type="HAMAP-Rule" id="MF_01201"/>
    </source>
</evidence>
<dbReference type="PANTHER" id="PTHR30511">
    <property type="entry name" value="ALANINE RACEMASE"/>
    <property type="match status" value="1"/>
</dbReference>
<gene>
    <name evidence="9" type="primary">dadX</name>
    <name evidence="9" type="ORF">SAMEA1982600_04989</name>
</gene>
<evidence type="ECO:0000256" key="2">
    <source>
        <dbReference type="ARBA" id="ARBA00001933"/>
    </source>
</evidence>
<dbReference type="GO" id="GO:0030632">
    <property type="term" value="P:D-alanine biosynthetic process"/>
    <property type="evidence" value="ECO:0007669"/>
    <property type="project" value="UniProtKB-UniRule"/>
</dbReference>
<evidence type="ECO:0000256" key="3">
    <source>
        <dbReference type="ARBA" id="ARBA00022898"/>
    </source>
</evidence>
<organism evidence="9 10">
    <name type="scientific">Bordetella ansorpii</name>
    <dbReference type="NCBI Taxonomy" id="288768"/>
    <lineage>
        <taxon>Bacteria</taxon>
        <taxon>Pseudomonadati</taxon>
        <taxon>Pseudomonadota</taxon>
        <taxon>Betaproteobacteria</taxon>
        <taxon>Burkholderiales</taxon>
        <taxon>Alcaligenaceae</taxon>
        <taxon>Bordetella</taxon>
    </lineage>
</organism>
<name>A0A157RIE6_9BORD</name>
<dbReference type="InterPro" id="IPR009006">
    <property type="entry name" value="Ala_racemase/Decarboxylase_C"/>
</dbReference>
<reference evidence="9 10" key="1">
    <citation type="submission" date="2016-03" db="EMBL/GenBank/DDBJ databases">
        <authorList>
            <consortium name="Pathogen Informatics"/>
        </authorList>
    </citation>
    <scope>NUCLEOTIDE SEQUENCE [LARGE SCALE GENOMIC DNA]</scope>
    <source>
        <strain evidence="9 10">NCTC13364</strain>
    </source>
</reference>
<dbReference type="Pfam" id="PF00842">
    <property type="entry name" value="Ala_racemase_C"/>
    <property type="match status" value="1"/>
</dbReference>
<evidence type="ECO:0000313" key="10">
    <source>
        <dbReference type="Proteomes" id="UP000077037"/>
    </source>
</evidence>
<comment type="cofactor">
    <cofactor evidence="2 5 6">
        <name>pyridoxal 5'-phosphate</name>
        <dbReference type="ChEBI" id="CHEBI:597326"/>
    </cofactor>
</comment>
<feature type="active site" description="Proton acceptor; specific for D-alanine" evidence="5">
    <location>
        <position position="44"/>
    </location>
</feature>
<keyword evidence="3 5" id="KW-0663">Pyridoxal phosphate</keyword>
<dbReference type="Gene3D" id="3.20.20.10">
    <property type="entry name" value="Alanine racemase"/>
    <property type="match status" value="1"/>
</dbReference>
<dbReference type="FunFam" id="3.20.20.10:FF:000002">
    <property type="entry name" value="Alanine racemase"/>
    <property type="match status" value="1"/>
</dbReference>
<dbReference type="Gene3D" id="2.40.37.10">
    <property type="entry name" value="Lyase, Ornithine Decarboxylase, Chain A, domain 1"/>
    <property type="match status" value="1"/>
</dbReference>
<evidence type="ECO:0000256" key="6">
    <source>
        <dbReference type="PIRSR" id="PIRSR600821-50"/>
    </source>
</evidence>
<dbReference type="GO" id="GO:0005829">
    <property type="term" value="C:cytosol"/>
    <property type="evidence" value="ECO:0007669"/>
    <property type="project" value="TreeGrafter"/>
</dbReference>
<dbReference type="PROSITE" id="PS00395">
    <property type="entry name" value="ALANINE_RACEMASE"/>
    <property type="match status" value="1"/>
</dbReference>
<sequence length="376" mass="39281">MPRPISASVSVSALRHNLEVVRRLLDQDAEGAGAPPASIWAVIKANAYGHGIERAVAGFSAAQGLAMLDLDEAVRCREAGWGGPILLLEGFFQPADLEIVDRYHLTSTVHTHEQLDMLATARLSRRVDVMVKLNSGMNRLGFAPHDYAQAHARAVQLHAKGVLGSVGRMTHFACADGPEGVAGQLDVFGQATRGLANGPVSVCNSAATLRYPEIARGDASTQHWVRPGICLYGASPFDDASAASYGLRPAMSLRSEVIGVQSVPAGQAIGYGATYRTEQAMRVGVVACGYADGYPRHAGTGTPITVAGVPTRLLGRVSMDMLMVDLGPAPSAGVGSPVALWGEGGPSVDDVARAAGTIGYELLCAVAPRVPQTTRP</sequence>
<dbReference type="InterPro" id="IPR029066">
    <property type="entry name" value="PLP-binding_barrel"/>
</dbReference>
<dbReference type="UniPathway" id="UPA00042">
    <property type="reaction ID" value="UER00497"/>
</dbReference>
<dbReference type="PANTHER" id="PTHR30511:SF0">
    <property type="entry name" value="ALANINE RACEMASE, CATABOLIC-RELATED"/>
    <property type="match status" value="1"/>
</dbReference>
<feature type="domain" description="Alanine racemase C-terminal" evidence="8">
    <location>
        <begin position="250"/>
        <end position="375"/>
    </location>
</feature>
<comment type="function">
    <text evidence="5">Catalyzes the interconversion of L-alanine and D-alanine. May also act on other amino acids.</text>
</comment>
<protein>
    <recommendedName>
        <fullName evidence="5">Alanine racemase</fullName>
        <ecNumber evidence="5">5.1.1.1</ecNumber>
    </recommendedName>
</protein>
<comment type="catalytic activity">
    <reaction evidence="1 5">
        <text>L-alanine = D-alanine</text>
        <dbReference type="Rhea" id="RHEA:20249"/>
        <dbReference type="ChEBI" id="CHEBI:57416"/>
        <dbReference type="ChEBI" id="CHEBI:57972"/>
        <dbReference type="EC" id="5.1.1.1"/>
    </reaction>
</comment>
<keyword evidence="4 5" id="KW-0413">Isomerase</keyword>
<dbReference type="GO" id="GO:0030170">
    <property type="term" value="F:pyridoxal phosphate binding"/>
    <property type="evidence" value="ECO:0007669"/>
    <property type="project" value="UniProtKB-UniRule"/>
</dbReference>
<dbReference type="Proteomes" id="UP000077037">
    <property type="component" value="Unassembled WGS sequence"/>
</dbReference>
<feature type="binding site" evidence="5 7">
    <location>
        <position position="319"/>
    </location>
    <ligand>
        <name>substrate</name>
    </ligand>
</feature>
<dbReference type="InterPro" id="IPR011079">
    <property type="entry name" value="Ala_racemase_C"/>
</dbReference>
<dbReference type="SMART" id="SM01005">
    <property type="entry name" value="Ala_racemase_C"/>
    <property type="match status" value="1"/>
</dbReference>
<dbReference type="CDD" id="cd06827">
    <property type="entry name" value="PLPDE_III_AR_proteobact"/>
    <property type="match status" value="1"/>
</dbReference>
<dbReference type="NCBIfam" id="TIGR00492">
    <property type="entry name" value="alr"/>
    <property type="match status" value="1"/>
</dbReference>
<dbReference type="HAMAP" id="MF_01201">
    <property type="entry name" value="Ala_racemase"/>
    <property type="match status" value="1"/>
</dbReference>
<dbReference type="InterPro" id="IPR001608">
    <property type="entry name" value="Ala_racemase_N"/>
</dbReference>
<feature type="modified residue" description="N6-(pyridoxal phosphate)lysine" evidence="5 6">
    <location>
        <position position="44"/>
    </location>
</feature>
<dbReference type="InterPro" id="IPR020622">
    <property type="entry name" value="Ala_racemase_pyridoxalP-BS"/>
</dbReference>
<dbReference type="EC" id="5.1.1.1" evidence="5"/>
<evidence type="ECO:0000256" key="1">
    <source>
        <dbReference type="ARBA" id="ARBA00000316"/>
    </source>
</evidence>
<feature type="binding site" evidence="5 7">
    <location>
        <position position="139"/>
    </location>
    <ligand>
        <name>substrate</name>
    </ligand>
</feature>
<evidence type="ECO:0000313" key="9">
    <source>
        <dbReference type="EMBL" id="SAI57771.1"/>
    </source>
</evidence>
<dbReference type="PRINTS" id="PR00992">
    <property type="entry name" value="ALARACEMASE"/>
</dbReference>
<evidence type="ECO:0000256" key="7">
    <source>
        <dbReference type="PIRSR" id="PIRSR600821-52"/>
    </source>
</evidence>
<feature type="active site" description="Proton acceptor; specific for L-alanine" evidence="5">
    <location>
        <position position="271"/>
    </location>
</feature>
<dbReference type="OrthoDB" id="9813814at2"/>
<accession>A0A157RIE6</accession>
<dbReference type="SUPFAM" id="SSF51419">
    <property type="entry name" value="PLP-binding barrel"/>
    <property type="match status" value="1"/>
</dbReference>
<evidence type="ECO:0000259" key="8">
    <source>
        <dbReference type="SMART" id="SM01005"/>
    </source>
</evidence>